<gene>
    <name evidence="1" type="ORF">FRX31_024638</name>
</gene>
<reference evidence="1 2" key="1">
    <citation type="submission" date="2020-06" db="EMBL/GenBank/DDBJ databases">
        <title>Transcriptomic and genomic resources for Thalictrum thalictroides and T. hernandezii: Facilitating candidate gene discovery in an emerging model plant lineage.</title>
        <authorList>
            <person name="Arias T."/>
            <person name="Riano-Pachon D.M."/>
            <person name="Di Stilio V.S."/>
        </authorList>
    </citation>
    <scope>NUCLEOTIDE SEQUENCE [LARGE SCALE GENOMIC DNA]</scope>
    <source>
        <strain evidence="2">cv. WT478/WT964</strain>
        <tissue evidence="1">Leaves</tissue>
    </source>
</reference>
<sequence length="112" mass="12764">MELNLCKPLRLVIRSKATKSIEAYKEVTNIVFIIVKIATKLADKKVQKKVEVILWNKSRNISNYLAVQLIGSLLTGAFTKTGIGHKRNKFQDGRKGEICVHVLLVLFEWLIE</sequence>
<proteinExistence type="predicted"/>
<evidence type="ECO:0000313" key="1">
    <source>
        <dbReference type="EMBL" id="KAF5185775.1"/>
    </source>
</evidence>
<organism evidence="1 2">
    <name type="scientific">Thalictrum thalictroides</name>
    <name type="common">Rue-anemone</name>
    <name type="synonym">Anemone thalictroides</name>
    <dbReference type="NCBI Taxonomy" id="46969"/>
    <lineage>
        <taxon>Eukaryota</taxon>
        <taxon>Viridiplantae</taxon>
        <taxon>Streptophyta</taxon>
        <taxon>Embryophyta</taxon>
        <taxon>Tracheophyta</taxon>
        <taxon>Spermatophyta</taxon>
        <taxon>Magnoliopsida</taxon>
        <taxon>Ranunculales</taxon>
        <taxon>Ranunculaceae</taxon>
        <taxon>Thalictroideae</taxon>
        <taxon>Thalictrum</taxon>
    </lineage>
</organism>
<dbReference type="Proteomes" id="UP000554482">
    <property type="component" value="Unassembled WGS sequence"/>
</dbReference>
<evidence type="ECO:0000313" key="2">
    <source>
        <dbReference type="Proteomes" id="UP000554482"/>
    </source>
</evidence>
<dbReference type="EMBL" id="JABWDY010030226">
    <property type="protein sequence ID" value="KAF5185775.1"/>
    <property type="molecule type" value="Genomic_DNA"/>
</dbReference>
<protein>
    <submittedName>
        <fullName evidence="1">Uncharacterized protein</fullName>
    </submittedName>
</protein>
<comment type="caution">
    <text evidence="1">The sequence shown here is derived from an EMBL/GenBank/DDBJ whole genome shotgun (WGS) entry which is preliminary data.</text>
</comment>
<accession>A0A7J6VNL2</accession>
<dbReference type="AlphaFoldDB" id="A0A7J6VNL2"/>
<name>A0A7J6VNL2_THATH</name>
<keyword evidence="2" id="KW-1185">Reference proteome</keyword>